<dbReference type="EC" id="1.14.11.18" evidence="2"/>
<dbReference type="PANTHER" id="PTHR21308:SF1">
    <property type="entry name" value="PHYTANOYL-COA DIOXYGENASE, PEROXISOMAL"/>
    <property type="match status" value="1"/>
</dbReference>
<dbReference type="PANTHER" id="PTHR21308">
    <property type="entry name" value="PHYTANOYL-COA ALPHA-HYDROXYLASE"/>
    <property type="match status" value="1"/>
</dbReference>
<reference evidence="6" key="1">
    <citation type="submission" date="2025-08" db="UniProtKB">
        <authorList>
            <consortium name="RefSeq"/>
        </authorList>
    </citation>
    <scope>IDENTIFICATION</scope>
    <source>
        <tissue evidence="6">Whole larval tissue</tissue>
    </source>
</reference>
<keyword evidence="5" id="KW-1185">Reference proteome</keyword>
<dbReference type="InterPro" id="IPR008775">
    <property type="entry name" value="Phytyl_CoA_dOase-like"/>
</dbReference>
<sequence>MVLVKSLAGVRVLPKPVFAEQSDNYILSPEQIKFYEDNGFLVIKELIDFTSLYSYKQRFIQMCKGIVPVGNVRVIKEPTLVAQNLKPEEYINKIQELLYDDVFIQYGEHPRLLSVLSQFIGDDITAVNSMFINKPPGASRHPPHQDTLIGDDITAVNSMFINKPPGASRHPPHQDTLIGDDITAVNSMFINKPPGASRHPPHQDLFYFPFRPAEKIIGAWTAVDHVTVENGCLYAVPGSHKAAVLYQHQGKKDALKLYHGVDEEAIAPLDQRVHLEMSPGDTVFLHPYLLHGSGPNVSKNYRKAITFHFANSSCEYIDLRGTVQEHLAKEVEAHTVKMGFGELSYIDVWRLKSKQVKGVRSNL</sequence>
<protein>
    <recommendedName>
        <fullName evidence="2">phytanoyl-CoA dioxygenase</fullName>
        <ecNumber evidence="2">1.14.11.18</ecNumber>
    </recommendedName>
    <alternativeName>
        <fullName evidence="3">Phytanic acid oxidase</fullName>
    </alternativeName>
    <alternativeName>
        <fullName evidence="4">Phytanoyl-CoA alpha-hydroxylase</fullName>
    </alternativeName>
</protein>
<accession>A0A9R0DVI8</accession>
<dbReference type="InterPro" id="IPR047128">
    <property type="entry name" value="PhyH"/>
</dbReference>
<evidence type="ECO:0000313" key="6">
    <source>
        <dbReference type="RefSeq" id="XP_050554392.1"/>
    </source>
</evidence>
<dbReference type="SUPFAM" id="SSF51197">
    <property type="entry name" value="Clavaminate synthase-like"/>
    <property type="match status" value="2"/>
</dbReference>
<name>A0A9R0DVI8_SPOFR</name>
<evidence type="ECO:0000256" key="2">
    <source>
        <dbReference type="ARBA" id="ARBA00034809"/>
    </source>
</evidence>
<evidence type="ECO:0000256" key="1">
    <source>
        <dbReference type="ARBA" id="ARBA00005830"/>
    </source>
</evidence>
<gene>
    <name evidence="6" type="primary">LOC118279186</name>
</gene>
<proteinExistence type="inferred from homology"/>
<dbReference type="Proteomes" id="UP000829999">
    <property type="component" value="Chromosome 14"/>
</dbReference>
<dbReference type="RefSeq" id="XP_050554392.1">
    <property type="nucleotide sequence ID" value="XM_050698435.1"/>
</dbReference>
<dbReference type="Pfam" id="PF05721">
    <property type="entry name" value="PhyH"/>
    <property type="match status" value="2"/>
</dbReference>
<evidence type="ECO:0000256" key="3">
    <source>
        <dbReference type="ARBA" id="ARBA00034921"/>
    </source>
</evidence>
<dbReference type="GO" id="GO:0001561">
    <property type="term" value="P:fatty acid alpha-oxidation"/>
    <property type="evidence" value="ECO:0007669"/>
    <property type="project" value="InterPro"/>
</dbReference>
<dbReference type="GO" id="GO:0048244">
    <property type="term" value="F:phytanoyl-CoA dioxygenase activity"/>
    <property type="evidence" value="ECO:0007669"/>
    <property type="project" value="UniProtKB-EC"/>
</dbReference>
<dbReference type="OrthoDB" id="445007at2759"/>
<evidence type="ECO:0000256" key="4">
    <source>
        <dbReference type="ARBA" id="ARBA00034924"/>
    </source>
</evidence>
<evidence type="ECO:0000313" key="5">
    <source>
        <dbReference type="Proteomes" id="UP000829999"/>
    </source>
</evidence>
<organism evidence="5 6">
    <name type="scientific">Spodoptera frugiperda</name>
    <name type="common">Fall armyworm</name>
    <dbReference type="NCBI Taxonomy" id="7108"/>
    <lineage>
        <taxon>Eukaryota</taxon>
        <taxon>Metazoa</taxon>
        <taxon>Ecdysozoa</taxon>
        <taxon>Arthropoda</taxon>
        <taxon>Hexapoda</taxon>
        <taxon>Insecta</taxon>
        <taxon>Pterygota</taxon>
        <taxon>Neoptera</taxon>
        <taxon>Endopterygota</taxon>
        <taxon>Lepidoptera</taxon>
        <taxon>Glossata</taxon>
        <taxon>Ditrysia</taxon>
        <taxon>Noctuoidea</taxon>
        <taxon>Noctuidae</taxon>
        <taxon>Amphipyrinae</taxon>
        <taxon>Spodoptera</taxon>
    </lineage>
</organism>
<dbReference type="AlphaFoldDB" id="A0A9R0DVI8"/>
<comment type="similarity">
    <text evidence="1">Belongs to the PhyH family.</text>
</comment>
<dbReference type="GeneID" id="118279186"/>
<dbReference type="Gene3D" id="2.60.120.620">
    <property type="entry name" value="q2cbj1_9rhob like domain"/>
    <property type="match status" value="3"/>
</dbReference>